<evidence type="ECO:0000313" key="6">
    <source>
        <dbReference type="Proteomes" id="UP000324022"/>
    </source>
</evidence>
<evidence type="ECO:0000256" key="1">
    <source>
        <dbReference type="ARBA" id="ARBA00008416"/>
    </source>
</evidence>
<name>A0A5C3E6Y6_9BASI</name>
<feature type="domain" description="Pirin N-terminal" evidence="4">
    <location>
        <begin position="90"/>
        <end position="195"/>
    </location>
</feature>
<keyword evidence="3" id="KW-1133">Transmembrane helix</keyword>
<evidence type="ECO:0000256" key="2">
    <source>
        <dbReference type="RuleBase" id="RU003457"/>
    </source>
</evidence>
<reference evidence="5 6" key="1">
    <citation type="submission" date="2018-03" db="EMBL/GenBank/DDBJ databases">
        <authorList>
            <person name="Guldener U."/>
        </authorList>
    </citation>
    <scope>NUCLEOTIDE SEQUENCE [LARGE SCALE GENOMIC DNA]</scope>
    <source>
        <strain evidence="5 6">NBRC100155</strain>
    </source>
</reference>
<evidence type="ECO:0000313" key="5">
    <source>
        <dbReference type="EMBL" id="SPO25261.1"/>
    </source>
</evidence>
<dbReference type="PANTHER" id="PTHR43212:SF3">
    <property type="entry name" value="QUERCETIN 2,3-DIOXYGENASE"/>
    <property type="match status" value="1"/>
</dbReference>
<comment type="similarity">
    <text evidence="1 2">Belongs to the pirin family.</text>
</comment>
<keyword evidence="3" id="KW-0812">Transmembrane</keyword>
<dbReference type="Gene3D" id="2.60.120.10">
    <property type="entry name" value="Jelly Rolls"/>
    <property type="match status" value="1"/>
</dbReference>
<sequence length="366" mass="39682">MPSSTAPTTNNNSITTETSSTSSKIVLSLIVGLLAIIYYFSPFTYKIPTAIALISTSTSTSTPLSTMTSSAAVQAAKLTITPRRWHNRGHADHGWLKTFHTFSFASYYDPAHMQFSNLRVINEDRVAPGTGFGTHPHREAEIFSVVLGGSLEHKDSMGNTEILQRGDVQFTSAGTGIRHSEKNGGKDEVHFLQIWYTPDVSGLPPRYYTTHASDESKRDTLKTLIKPISTFTPEQANKTGLLPQGSPIPSYSTLVTRTSILSPGKKVTHILGQDSAAKNGDERWMYIHLAQLSGYKDPDFAEIGIKGEAQITFSDGQGKHVTLNEGDGAYIKGGKAGDGVEITSTGGREAEFVLFDLQPQNGGGLW</sequence>
<dbReference type="EMBL" id="OOIN01000010">
    <property type="protein sequence ID" value="SPO25261.1"/>
    <property type="molecule type" value="Genomic_DNA"/>
</dbReference>
<organism evidence="5 6">
    <name type="scientific">Ustilago trichophora</name>
    <dbReference type="NCBI Taxonomy" id="86804"/>
    <lineage>
        <taxon>Eukaryota</taxon>
        <taxon>Fungi</taxon>
        <taxon>Dikarya</taxon>
        <taxon>Basidiomycota</taxon>
        <taxon>Ustilaginomycotina</taxon>
        <taxon>Ustilaginomycetes</taxon>
        <taxon>Ustilaginales</taxon>
        <taxon>Ustilaginaceae</taxon>
        <taxon>Ustilago</taxon>
    </lineage>
</organism>
<proteinExistence type="inferred from homology"/>
<dbReference type="OrthoDB" id="10261807at2759"/>
<feature type="transmembrane region" description="Helical" evidence="3">
    <location>
        <begin position="25"/>
        <end position="45"/>
    </location>
</feature>
<gene>
    <name evidence="5" type="ORF">UTRI_02622_B</name>
</gene>
<dbReference type="Proteomes" id="UP000324022">
    <property type="component" value="Unassembled WGS sequence"/>
</dbReference>
<dbReference type="InterPro" id="IPR003829">
    <property type="entry name" value="Pirin_N_dom"/>
</dbReference>
<dbReference type="CDD" id="cd02910">
    <property type="entry name" value="cupin_Yhhw_N"/>
    <property type="match status" value="1"/>
</dbReference>
<dbReference type="InterPro" id="IPR014710">
    <property type="entry name" value="RmlC-like_jellyroll"/>
</dbReference>
<dbReference type="SUPFAM" id="SSF51182">
    <property type="entry name" value="RmlC-like cupins"/>
    <property type="match status" value="1"/>
</dbReference>
<keyword evidence="6" id="KW-1185">Reference proteome</keyword>
<dbReference type="InterPro" id="IPR012093">
    <property type="entry name" value="Pirin"/>
</dbReference>
<protein>
    <submittedName>
        <fullName evidence="5">Related to pirin</fullName>
    </submittedName>
</protein>
<accession>A0A5C3E6Y6</accession>
<dbReference type="Pfam" id="PF02678">
    <property type="entry name" value="Pirin"/>
    <property type="match status" value="1"/>
</dbReference>
<dbReference type="InterPro" id="IPR011051">
    <property type="entry name" value="RmlC_Cupin_sf"/>
</dbReference>
<dbReference type="PANTHER" id="PTHR43212">
    <property type="entry name" value="QUERCETIN 2,3-DIOXYGENASE"/>
    <property type="match status" value="1"/>
</dbReference>
<dbReference type="AlphaFoldDB" id="A0A5C3E6Y6"/>
<evidence type="ECO:0000259" key="4">
    <source>
        <dbReference type="Pfam" id="PF02678"/>
    </source>
</evidence>
<keyword evidence="3" id="KW-0472">Membrane</keyword>
<evidence type="ECO:0000256" key="3">
    <source>
        <dbReference type="SAM" id="Phobius"/>
    </source>
</evidence>